<dbReference type="Proteomes" id="UP000315400">
    <property type="component" value="Unassembled WGS sequence"/>
</dbReference>
<name>A0A540VQN8_9GAMM</name>
<accession>A0A540VQN8</accession>
<dbReference type="InterPro" id="IPR036583">
    <property type="entry name" value="23S_rRNA_IVS_sf"/>
</dbReference>
<comment type="caution">
    <text evidence="1">The sequence shown here is derived from an EMBL/GenBank/DDBJ whole genome shotgun (WGS) entry which is preliminary data.</text>
</comment>
<dbReference type="EMBL" id="VIFK01000096">
    <property type="protein sequence ID" value="TQE99074.1"/>
    <property type="molecule type" value="Genomic_DNA"/>
</dbReference>
<dbReference type="AlphaFoldDB" id="A0A540VQN8"/>
<gene>
    <name evidence="1" type="ORF">FKY71_10495</name>
</gene>
<dbReference type="PANTHER" id="PTHR38471">
    <property type="entry name" value="FOUR HELIX BUNDLE PROTEIN"/>
    <property type="match status" value="1"/>
</dbReference>
<organism evidence="1 2">
    <name type="scientific">Spiribacter salinus</name>
    <dbReference type="NCBI Taxonomy" id="1335746"/>
    <lineage>
        <taxon>Bacteria</taxon>
        <taxon>Pseudomonadati</taxon>
        <taxon>Pseudomonadota</taxon>
        <taxon>Gammaproteobacteria</taxon>
        <taxon>Chromatiales</taxon>
        <taxon>Ectothiorhodospiraceae</taxon>
        <taxon>Spiribacter</taxon>
    </lineage>
</organism>
<proteinExistence type="predicted"/>
<dbReference type="Pfam" id="PF05635">
    <property type="entry name" value="23S_rRNA_IVP"/>
    <property type="match status" value="1"/>
</dbReference>
<sequence length="123" mass="13759">MDQTRVRGHRDLTTWQHAMTLARLVYEATATFPNKETYGLVAQMRRAAVSIPSNIAEGAGRGTPAEFRHFLRVARGSLSELETQLLLAEDFGYLQPNHAIAETISSLFRLCKGLENKLTSQIK</sequence>
<dbReference type="Gene3D" id="1.20.1440.60">
    <property type="entry name" value="23S rRNA-intervening sequence"/>
    <property type="match status" value="1"/>
</dbReference>
<protein>
    <submittedName>
        <fullName evidence="1">Four helix bundle protein</fullName>
    </submittedName>
</protein>
<dbReference type="SUPFAM" id="SSF158446">
    <property type="entry name" value="IVS-encoded protein-like"/>
    <property type="match status" value="1"/>
</dbReference>
<dbReference type="NCBIfam" id="TIGR02436">
    <property type="entry name" value="four helix bundle protein"/>
    <property type="match status" value="1"/>
</dbReference>
<reference evidence="1 2" key="1">
    <citation type="submission" date="2019-06" db="EMBL/GenBank/DDBJ databases">
        <title>Metagenome assembled Genome of Spiribacter salinus SL48-SHIP from the microbial mat of Salt Lake 48 (Novosibirsk region, Russia).</title>
        <authorList>
            <person name="Shipova A."/>
            <person name="Rozanov A.S."/>
            <person name="Bryanskaya A.V."/>
            <person name="Peltek S.E."/>
        </authorList>
    </citation>
    <scope>NUCLEOTIDE SEQUENCE [LARGE SCALE GENOMIC DNA]</scope>
    <source>
        <strain evidence="1">SL48-SHIP-2</strain>
    </source>
</reference>
<dbReference type="CDD" id="cd16377">
    <property type="entry name" value="23S_rRNA_IVP_like"/>
    <property type="match status" value="1"/>
</dbReference>
<dbReference type="InterPro" id="IPR012657">
    <property type="entry name" value="23S_rRNA-intervening_sequence"/>
</dbReference>
<evidence type="ECO:0000313" key="1">
    <source>
        <dbReference type="EMBL" id="TQE99074.1"/>
    </source>
</evidence>
<dbReference type="PANTHER" id="PTHR38471:SF2">
    <property type="entry name" value="FOUR HELIX BUNDLE PROTEIN"/>
    <property type="match status" value="1"/>
</dbReference>
<evidence type="ECO:0000313" key="2">
    <source>
        <dbReference type="Proteomes" id="UP000315400"/>
    </source>
</evidence>